<dbReference type="EMBL" id="QLUW01000004">
    <property type="protein sequence ID" value="RAP74381.1"/>
    <property type="molecule type" value="Genomic_DNA"/>
</dbReference>
<organism evidence="1 2">
    <name type="scientific">Paenibacillus montanisoli</name>
    <dbReference type="NCBI Taxonomy" id="2081970"/>
    <lineage>
        <taxon>Bacteria</taxon>
        <taxon>Bacillati</taxon>
        <taxon>Bacillota</taxon>
        <taxon>Bacilli</taxon>
        <taxon>Bacillales</taxon>
        <taxon>Paenibacillaceae</taxon>
        <taxon>Paenibacillus</taxon>
    </lineage>
</organism>
<protein>
    <submittedName>
        <fullName evidence="1">Uncharacterized protein</fullName>
    </submittedName>
</protein>
<gene>
    <name evidence="1" type="ORF">DL346_20075</name>
</gene>
<reference evidence="1 2" key="1">
    <citation type="submission" date="2018-06" db="EMBL/GenBank/DDBJ databases">
        <title>Paenibacillus montanisoli sp. nov., isolated from mountain area soil.</title>
        <authorList>
            <person name="Wu M."/>
        </authorList>
    </citation>
    <scope>NUCLEOTIDE SEQUENCE [LARGE SCALE GENOMIC DNA]</scope>
    <source>
        <strain evidence="1 2">RA17</strain>
    </source>
</reference>
<accession>A0A328TZ14</accession>
<evidence type="ECO:0000313" key="1">
    <source>
        <dbReference type="EMBL" id="RAP74381.1"/>
    </source>
</evidence>
<dbReference type="Proteomes" id="UP000249260">
    <property type="component" value="Unassembled WGS sequence"/>
</dbReference>
<sequence length="74" mass="8311">MNNKKSKARDFKEVLAKLIFKALVWLILGYTVNHAIETRNGFGFATQGYGKTISAQYNMSCDNTLPPSKDTQKP</sequence>
<dbReference type="AlphaFoldDB" id="A0A328TZ14"/>
<name>A0A328TZ14_9BACL</name>
<keyword evidence="2" id="KW-1185">Reference proteome</keyword>
<dbReference type="RefSeq" id="WP_112884170.1">
    <property type="nucleotide sequence ID" value="NZ_QLUW01000004.1"/>
</dbReference>
<evidence type="ECO:0000313" key="2">
    <source>
        <dbReference type="Proteomes" id="UP000249260"/>
    </source>
</evidence>
<proteinExistence type="predicted"/>
<comment type="caution">
    <text evidence="1">The sequence shown here is derived from an EMBL/GenBank/DDBJ whole genome shotgun (WGS) entry which is preliminary data.</text>
</comment>